<evidence type="ECO:0000313" key="2">
    <source>
        <dbReference type="Proteomes" id="UP000821865"/>
    </source>
</evidence>
<reference evidence="1" key="1">
    <citation type="submission" date="2020-05" db="EMBL/GenBank/DDBJ databases">
        <title>Large-scale comparative analyses of tick genomes elucidate their genetic diversity and vector capacities.</title>
        <authorList>
            <person name="Jia N."/>
            <person name="Wang J."/>
            <person name="Shi W."/>
            <person name="Du L."/>
            <person name="Sun Y."/>
            <person name="Zhan W."/>
            <person name="Jiang J."/>
            <person name="Wang Q."/>
            <person name="Zhang B."/>
            <person name="Ji P."/>
            <person name="Sakyi L.B."/>
            <person name="Cui X."/>
            <person name="Yuan T."/>
            <person name="Jiang B."/>
            <person name="Yang W."/>
            <person name="Lam T.T.-Y."/>
            <person name="Chang Q."/>
            <person name="Ding S."/>
            <person name="Wang X."/>
            <person name="Zhu J."/>
            <person name="Ruan X."/>
            <person name="Zhao L."/>
            <person name="Wei J."/>
            <person name="Que T."/>
            <person name="Du C."/>
            <person name="Cheng J."/>
            <person name="Dai P."/>
            <person name="Han X."/>
            <person name="Huang E."/>
            <person name="Gao Y."/>
            <person name="Liu J."/>
            <person name="Shao H."/>
            <person name="Ye R."/>
            <person name="Li L."/>
            <person name="Wei W."/>
            <person name="Wang X."/>
            <person name="Wang C."/>
            <person name="Yang T."/>
            <person name="Huo Q."/>
            <person name="Li W."/>
            <person name="Guo W."/>
            <person name="Chen H."/>
            <person name="Zhou L."/>
            <person name="Ni X."/>
            <person name="Tian J."/>
            <person name="Zhou Y."/>
            <person name="Sheng Y."/>
            <person name="Liu T."/>
            <person name="Pan Y."/>
            <person name="Xia L."/>
            <person name="Li J."/>
            <person name="Zhao F."/>
            <person name="Cao W."/>
        </authorList>
    </citation>
    <scope>NUCLEOTIDE SEQUENCE</scope>
    <source>
        <strain evidence="1">Dsil-2018</strain>
    </source>
</reference>
<dbReference type="Proteomes" id="UP000821865">
    <property type="component" value="Chromosome 3"/>
</dbReference>
<organism evidence="1 2">
    <name type="scientific">Dermacentor silvarum</name>
    <name type="common">Tick</name>
    <dbReference type="NCBI Taxonomy" id="543639"/>
    <lineage>
        <taxon>Eukaryota</taxon>
        <taxon>Metazoa</taxon>
        <taxon>Ecdysozoa</taxon>
        <taxon>Arthropoda</taxon>
        <taxon>Chelicerata</taxon>
        <taxon>Arachnida</taxon>
        <taxon>Acari</taxon>
        <taxon>Parasitiformes</taxon>
        <taxon>Ixodida</taxon>
        <taxon>Ixodoidea</taxon>
        <taxon>Ixodidae</taxon>
        <taxon>Rhipicephalinae</taxon>
        <taxon>Dermacentor</taxon>
    </lineage>
</organism>
<dbReference type="EMBL" id="CM023472">
    <property type="protein sequence ID" value="KAH7958566.1"/>
    <property type="molecule type" value="Genomic_DNA"/>
</dbReference>
<accession>A0ACB8D2H7</accession>
<sequence>MAEASALDTKNADGRSSATTEEDTDLTEHSTSKTDGIKPTTTHCETIERTTTEDDWHTVLTLRKRRGRQVPGILVASDLRKAFDSVTHEALISAVEEARPGIRIVNIVKWFLEHLTFEIRSDNTCPRTFANNAGVPQGAILSPMLFNLVMRGLAVRLRQVQVTLWTEPGGPLKTTEIATKTVQHARGTLTDYLKETDMQLSPEKKTKYILPDGTAQEKEKVELYLAGQKLERAPQRHVKILGTPIQEDGAAATWLKQLELT</sequence>
<protein>
    <submittedName>
        <fullName evidence="1">Uncharacterized protein</fullName>
    </submittedName>
</protein>
<name>A0ACB8D2H7_DERSI</name>
<gene>
    <name evidence="1" type="ORF">HPB49_002895</name>
</gene>
<keyword evidence="2" id="KW-1185">Reference proteome</keyword>
<proteinExistence type="predicted"/>
<evidence type="ECO:0000313" key="1">
    <source>
        <dbReference type="EMBL" id="KAH7958566.1"/>
    </source>
</evidence>
<comment type="caution">
    <text evidence="1">The sequence shown here is derived from an EMBL/GenBank/DDBJ whole genome shotgun (WGS) entry which is preliminary data.</text>
</comment>